<dbReference type="InterPro" id="IPR051973">
    <property type="entry name" value="tRNA_Anticodon_Mtase-Reg"/>
</dbReference>
<dbReference type="GeneID" id="28735409"/>
<keyword evidence="9" id="KW-1185">Reference proteome</keyword>
<keyword evidence="3 7" id="KW-0853">WD repeat</keyword>
<evidence type="ECO:0000256" key="3">
    <source>
        <dbReference type="ARBA" id="ARBA00022574"/>
    </source>
</evidence>
<reference evidence="8 9" key="1">
    <citation type="submission" date="2015-06" db="EMBL/GenBank/DDBJ databases">
        <title>Draft genome of the ant-associated black yeast Phialophora attae CBS 131958.</title>
        <authorList>
            <person name="Moreno L.F."/>
            <person name="Stielow B.J."/>
            <person name="de Hoog S."/>
            <person name="Vicente V.A."/>
            <person name="Weiss V.A."/>
            <person name="de Vries M."/>
            <person name="Cruz L.M."/>
            <person name="Souza E.M."/>
        </authorList>
    </citation>
    <scope>NUCLEOTIDE SEQUENCE [LARGE SCALE GENOMIC DNA]</scope>
    <source>
        <strain evidence="8 9">CBS 131958</strain>
    </source>
</reference>
<evidence type="ECO:0000256" key="6">
    <source>
        <dbReference type="ARBA" id="ARBA00038255"/>
    </source>
</evidence>
<dbReference type="InterPro" id="IPR001680">
    <property type="entry name" value="WD40_rpt"/>
</dbReference>
<name>A0A0N0NM50_9EURO</name>
<evidence type="ECO:0000256" key="2">
    <source>
        <dbReference type="ARBA" id="ARBA00022490"/>
    </source>
</evidence>
<evidence type="ECO:0000256" key="4">
    <source>
        <dbReference type="ARBA" id="ARBA00022694"/>
    </source>
</evidence>
<protein>
    <submittedName>
        <fullName evidence="8">Regulator of Ty1 transposition protein 10</fullName>
    </submittedName>
</protein>
<keyword evidence="4" id="KW-0819">tRNA processing</keyword>
<evidence type="ECO:0000313" key="9">
    <source>
        <dbReference type="Proteomes" id="UP000038010"/>
    </source>
</evidence>
<dbReference type="PANTHER" id="PTHR14344">
    <property type="entry name" value="WD REPEAT PROTEIN"/>
    <property type="match status" value="1"/>
</dbReference>
<comment type="similarity">
    <text evidence="6">Belongs to the WD repeat WDR6 family.</text>
</comment>
<dbReference type="VEuPathDB" id="FungiDB:AB675_3477"/>
<dbReference type="AlphaFoldDB" id="A0A0N0NM50"/>
<dbReference type="InterPro" id="IPR036322">
    <property type="entry name" value="WD40_repeat_dom_sf"/>
</dbReference>
<feature type="repeat" description="WD" evidence="7">
    <location>
        <begin position="193"/>
        <end position="241"/>
    </location>
</feature>
<proteinExistence type="inferred from homology"/>
<evidence type="ECO:0000256" key="1">
    <source>
        <dbReference type="ARBA" id="ARBA00004496"/>
    </source>
</evidence>
<dbReference type="SUPFAM" id="SSF50978">
    <property type="entry name" value="WD40 repeat-like"/>
    <property type="match status" value="3"/>
</dbReference>
<dbReference type="PROSITE" id="PS50082">
    <property type="entry name" value="WD_REPEATS_2"/>
    <property type="match status" value="1"/>
</dbReference>
<dbReference type="GO" id="GO:0030488">
    <property type="term" value="P:tRNA methylation"/>
    <property type="evidence" value="ECO:0007669"/>
    <property type="project" value="TreeGrafter"/>
</dbReference>
<evidence type="ECO:0000256" key="5">
    <source>
        <dbReference type="ARBA" id="ARBA00022737"/>
    </source>
</evidence>
<dbReference type="STRING" id="1664694.A0A0N0NM50"/>
<dbReference type="InterPro" id="IPR015943">
    <property type="entry name" value="WD40/YVTN_repeat-like_dom_sf"/>
</dbReference>
<dbReference type="GO" id="GO:0005737">
    <property type="term" value="C:cytoplasm"/>
    <property type="evidence" value="ECO:0007669"/>
    <property type="project" value="UniProtKB-SubCell"/>
</dbReference>
<keyword evidence="2" id="KW-0963">Cytoplasm</keyword>
<keyword evidence="5" id="KW-0677">Repeat</keyword>
<comment type="subcellular location">
    <subcellularLocation>
        <location evidence="1">Cytoplasm</location>
    </subcellularLocation>
</comment>
<dbReference type="PANTHER" id="PTHR14344:SF3">
    <property type="entry name" value="WD REPEAT-CONTAINING PROTEIN 6"/>
    <property type="match status" value="1"/>
</dbReference>
<dbReference type="Proteomes" id="UP000038010">
    <property type="component" value="Unassembled WGS sequence"/>
</dbReference>
<accession>A0A0N0NM50</accession>
<sequence length="1106" mass="120077">MSLPVTAIDKLTIDGQRLILVAQGPCLCIYDDSTSILVGRTKVFDVQPIHQICHQVGRKDGTVVATGGREVAVLLIEVLGDDRVEASAIHHCSLSTKEWILAVTSHGNNFVLLTTNNNLYEVNLDPASSSRKLVNLLATGPGSSLYSGTIKSNDESTLLVAAGSVFGEVVVWECRQTGSDVNSLATAITLHRFEGHSGSIFGVSISDAIIWRDQKSRFVASCSDDRTVQIWRISNAGPTVEHITPDSEGHSTGFGNIKGGTEGPVASGWGHQSRIWAVEFLRANGTSDADAFSLVTRGEDGTCQIWKTTPEAEDKEPMVTKLVPVWSDRHHSGKNVWAWTLYEDSTGQYMLSGGADGRVVSRRLDAAKKREHKALTSSMPFEDLALGATGPLKEYSVISDGRILALTDIGTVARCGAGSTGDLEWDSLPQDNPVPATRLCSNLPRGLIAVGLRDMVSVEISGREPIFVDLSQRFIRPVASLHVAGQCSRSEDTVEYCVLATSMSGAACTIWLSQTDTRLRTQITWLQLPEHFVVTSGCYSYETSTLTLGSRAGAVAVYANVDASQNEAQATTCVRHVHGTDAVTSLTYISSDVGESQLHVLSTGRDGTYSVHEIQHPGSSAKSSFRTVHRSSPPFGPCIEGAKVDRGRNGDRLILYGFRSKDFVVWDETSQLDVMTVNCGGAHRSWAFHYDGLERVSTFVWTKAGTFNIHRQNGVDHKALQPGGHGREIKALSVCPKPYADPRRALDDVSLIATGAEDTTIRLFAVRQHKDGQITETQFTQLCVLNEHSAGLQDLAFSSCGSFLFSCGGAEQLYVWRVTLGIPVIGVGVMLLSKMPQTDEDADVRIMSTDVSQVNAPDSAEGFRIAAAYSNGKVKILRFEFDETGFTSKWHFEREVVFGTFCLMQVAWLPGIATTSADQPEDYTVLTAGSSGYLNLLHMVTGAKEPTIEVHRIHQSSILAMHHTKLSEQFSLVATGGDDNALGLTVIASATTSDPTPQWPRFTSVKVTDAHAAAVTGLKILSVQSKTVSPRWRDRARWNVRVVSAGNDQRVISWEVMVAPQKTDDVRVDVSRQKRRWTNVADVSCVDKLGEDIVVTGVGVQMLPID</sequence>
<comment type="caution">
    <text evidence="8">The sequence shown here is derived from an EMBL/GenBank/DDBJ whole genome shotgun (WGS) entry which is preliminary data.</text>
</comment>
<evidence type="ECO:0000313" key="8">
    <source>
        <dbReference type="EMBL" id="KPI39799.1"/>
    </source>
</evidence>
<dbReference type="Gene3D" id="2.130.10.10">
    <property type="entry name" value="YVTN repeat-like/Quinoprotein amine dehydrogenase"/>
    <property type="match status" value="3"/>
</dbReference>
<evidence type="ECO:0000256" key="7">
    <source>
        <dbReference type="PROSITE-ProRule" id="PRU00221"/>
    </source>
</evidence>
<dbReference type="SMART" id="SM00320">
    <property type="entry name" value="WD40"/>
    <property type="match status" value="7"/>
</dbReference>
<gene>
    <name evidence="8" type="ORF">AB675_3477</name>
</gene>
<organism evidence="8 9">
    <name type="scientific">Cyphellophora attinorum</name>
    <dbReference type="NCBI Taxonomy" id="1664694"/>
    <lineage>
        <taxon>Eukaryota</taxon>
        <taxon>Fungi</taxon>
        <taxon>Dikarya</taxon>
        <taxon>Ascomycota</taxon>
        <taxon>Pezizomycotina</taxon>
        <taxon>Eurotiomycetes</taxon>
        <taxon>Chaetothyriomycetidae</taxon>
        <taxon>Chaetothyriales</taxon>
        <taxon>Cyphellophoraceae</taxon>
        <taxon>Cyphellophora</taxon>
    </lineage>
</organism>
<dbReference type="EMBL" id="LFJN01000014">
    <property type="protein sequence ID" value="KPI39799.1"/>
    <property type="molecule type" value="Genomic_DNA"/>
</dbReference>
<dbReference type="RefSeq" id="XP_017999762.1">
    <property type="nucleotide sequence ID" value="XM_018143529.1"/>
</dbReference>
<dbReference type="Pfam" id="PF00400">
    <property type="entry name" value="WD40"/>
    <property type="match status" value="2"/>
</dbReference>
<dbReference type="OrthoDB" id="5594999at2759"/>